<dbReference type="Proteomes" id="UP000507470">
    <property type="component" value="Unassembled WGS sequence"/>
</dbReference>
<name>A0A6J8DS90_MYTCO</name>
<organism evidence="1 2">
    <name type="scientific">Mytilus coruscus</name>
    <name type="common">Sea mussel</name>
    <dbReference type="NCBI Taxonomy" id="42192"/>
    <lineage>
        <taxon>Eukaryota</taxon>
        <taxon>Metazoa</taxon>
        <taxon>Spiralia</taxon>
        <taxon>Lophotrochozoa</taxon>
        <taxon>Mollusca</taxon>
        <taxon>Bivalvia</taxon>
        <taxon>Autobranchia</taxon>
        <taxon>Pteriomorphia</taxon>
        <taxon>Mytilida</taxon>
        <taxon>Mytiloidea</taxon>
        <taxon>Mytilidae</taxon>
        <taxon>Mytilinae</taxon>
        <taxon>Mytilus</taxon>
    </lineage>
</organism>
<dbReference type="AlphaFoldDB" id="A0A6J8DS90"/>
<reference evidence="1 2" key="1">
    <citation type="submission" date="2020-06" db="EMBL/GenBank/DDBJ databases">
        <authorList>
            <person name="Li R."/>
            <person name="Bekaert M."/>
        </authorList>
    </citation>
    <scope>NUCLEOTIDE SEQUENCE [LARGE SCALE GENOMIC DNA]</scope>
    <source>
        <strain evidence="2">wild</strain>
    </source>
</reference>
<proteinExistence type="predicted"/>
<dbReference type="EMBL" id="CACVKT020007820">
    <property type="protein sequence ID" value="CAC5410959.1"/>
    <property type="molecule type" value="Genomic_DNA"/>
</dbReference>
<sequence>MSEDIPLRRKNGHFRLGILNELHQNITKSVVMVNEISFRLKHCFPPKKMKVTWHVLYRNAVNGVTSAPLGIRCMKVLAIHSLQKVSKRNPKIYQQIVDQLQCPQNVNIMDCYTTLMSPWIRYMLSHRRHL</sequence>
<gene>
    <name evidence="1" type="ORF">MCOR_44098</name>
</gene>
<evidence type="ECO:0000313" key="1">
    <source>
        <dbReference type="EMBL" id="CAC5410959.1"/>
    </source>
</evidence>
<accession>A0A6J8DS90</accession>
<evidence type="ECO:0000313" key="2">
    <source>
        <dbReference type="Proteomes" id="UP000507470"/>
    </source>
</evidence>
<protein>
    <submittedName>
        <fullName evidence="1">Uncharacterized protein</fullName>
    </submittedName>
</protein>
<keyword evidence="2" id="KW-1185">Reference proteome</keyword>